<dbReference type="Proteomes" id="UP001445076">
    <property type="component" value="Unassembled WGS sequence"/>
</dbReference>
<protein>
    <submittedName>
        <fullName evidence="1">Uncharacterized protein</fullName>
    </submittedName>
</protein>
<dbReference type="EMBL" id="JARKIK010000044">
    <property type="protein sequence ID" value="KAK8736612.1"/>
    <property type="molecule type" value="Genomic_DNA"/>
</dbReference>
<name>A0AAW0WYD2_CHEQU</name>
<organism evidence="1 2">
    <name type="scientific">Cherax quadricarinatus</name>
    <name type="common">Australian red claw crayfish</name>
    <dbReference type="NCBI Taxonomy" id="27406"/>
    <lineage>
        <taxon>Eukaryota</taxon>
        <taxon>Metazoa</taxon>
        <taxon>Ecdysozoa</taxon>
        <taxon>Arthropoda</taxon>
        <taxon>Crustacea</taxon>
        <taxon>Multicrustacea</taxon>
        <taxon>Malacostraca</taxon>
        <taxon>Eumalacostraca</taxon>
        <taxon>Eucarida</taxon>
        <taxon>Decapoda</taxon>
        <taxon>Pleocyemata</taxon>
        <taxon>Astacidea</taxon>
        <taxon>Parastacoidea</taxon>
        <taxon>Parastacidae</taxon>
        <taxon>Cherax</taxon>
    </lineage>
</organism>
<accession>A0AAW0WYD2</accession>
<evidence type="ECO:0000313" key="1">
    <source>
        <dbReference type="EMBL" id="KAK8736612.1"/>
    </source>
</evidence>
<evidence type="ECO:0000313" key="2">
    <source>
        <dbReference type="Proteomes" id="UP001445076"/>
    </source>
</evidence>
<dbReference type="AlphaFoldDB" id="A0AAW0WYD2"/>
<gene>
    <name evidence="1" type="ORF">OTU49_005089</name>
</gene>
<keyword evidence="2" id="KW-1185">Reference proteome</keyword>
<dbReference type="Gene3D" id="3.30.460.90">
    <property type="match status" value="1"/>
</dbReference>
<sequence>MTDDQIVAHILGELDRNITPQIKPNTMVVNDFVSKVQEQFGNSDLYPSQASHYLHQQAFVISGINVHEAYQAGVRGNILHEAHQAGVRGSILHEAYKADVMHGGSAYEALSVKVKTDFDIIILLSDPYVGKNFEVERDSSGFFRLKWKPPRHGYLDAVKLQKQAFEELSRCVDIVTSRKMVQQVQSVKYKEGLAALDLEITTRDGRRISVDLAAQIAVREWKGADLVRLKDLPQTLQMYIDKLQRNGSPIYFISPSVPGRHVDKTQLCNISFSMLEKEFLRSHVEIRDMVRMVKLVGLACDWKKKFTLKSFYIKRLAVKFSDELQHQTKWAGYRLLLQHLRDELQQTNTIDGFFVHGQVLYKKKPEKIQEFCRAINEALSWNSQQEVIRLVDSSDLGRRISKMRFSYSRSFVG</sequence>
<comment type="caution">
    <text evidence="1">The sequence shown here is derived from an EMBL/GenBank/DDBJ whole genome shotgun (WGS) entry which is preliminary data.</text>
</comment>
<proteinExistence type="predicted"/>
<reference evidence="1 2" key="1">
    <citation type="journal article" date="2024" name="BMC Genomics">
        <title>Genome assembly of redclaw crayfish (Cherax quadricarinatus) provides insights into its immune adaptation and hypoxia tolerance.</title>
        <authorList>
            <person name="Liu Z."/>
            <person name="Zheng J."/>
            <person name="Li H."/>
            <person name="Fang K."/>
            <person name="Wang S."/>
            <person name="He J."/>
            <person name="Zhou D."/>
            <person name="Weng S."/>
            <person name="Chi M."/>
            <person name="Gu Z."/>
            <person name="He J."/>
            <person name="Li F."/>
            <person name="Wang M."/>
        </authorList>
    </citation>
    <scope>NUCLEOTIDE SEQUENCE [LARGE SCALE GENOMIC DNA]</scope>
    <source>
        <strain evidence="1">ZL_2023a</strain>
    </source>
</reference>